<comment type="cofactor">
    <cofactor evidence="8">
        <name>Mg(2+)</name>
        <dbReference type="ChEBI" id="CHEBI:18420"/>
    </cofactor>
</comment>
<dbReference type="InterPro" id="IPR025877">
    <property type="entry name" value="MobA-like_NTP_Trfase"/>
</dbReference>
<organism evidence="10 11">
    <name type="scientific">Methanobrevibacter thaueri</name>
    <dbReference type="NCBI Taxonomy" id="190975"/>
    <lineage>
        <taxon>Archaea</taxon>
        <taxon>Methanobacteriati</taxon>
        <taxon>Methanobacteriota</taxon>
        <taxon>Methanomada group</taxon>
        <taxon>Methanobacteria</taxon>
        <taxon>Methanobacteriales</taxon>
        <taxon>Methanobacteriaceae</taxon>
        <taxon>Methanobrevibacter</taxon>
    </lineage>
</organism>
<evidence type="ECO:0000256" key="2">
    <source>
        <dbReference type="ARBA" id="ARBA00022679"/>
    </source>
</evidence>
<comment type="function">
    <text evidence="8">Transfers a GMP moiety from GTP to Mo-molybdopterin (Mo-MPT) cofactor (Moco or molybdenum cofactor) to form Mo-molybdopterin guanine dinucleotide (Mo-MGD) cofactor.</text>
</comment>
<dbReference type="GO" id="GO:0046872">
    <property type="term" value="F:metal ion binding"/>
    <property type="evidence" value="ECO:0007669"/>
    <property type="project" value="UniProtKB-KW"/>
</dbReference>
<evidence type="ECO:0000256" key="7">
    <source>
        <dbReference type="ARBA" id="ARBA00023150"/>
    </source>
</evidence>
<gene>
    <name evidence="8" type="primary">mobA</name>
    <name evidence="10" type="ORF">E7Z79_02535</name>
</gene>
<keyword evidence="4 8" id="KW-0547">Nucleotide-binding</keyword>
<evidence type="ECO:0000256" key="6">
    <source>
        <dbReference type="ARBA" id="ARBA00023134"/>
    </source>
</evidence>
<dbReference type="AlphaFoldDB" id="A0A8T3V8Y0"/>
<proteinExistence type="inferred from homology"/>
<comment type="similarity">
    <text evidence="8">Belongs to the MobA family.</text>
</comment>
<reference evidence="10" key="1">
    <citation type="submission" date="2019-04" db="EMBL/GenBank/DDBJ databases">
        <title>Evolution of Biomass-Degrading Anaerobic Consortia Revealed by Metagenomics.</title>
        <authorList>
            <person name="Peng X."/>
        </authorList>
    </citation>
    <scope>NUCLEOTIDE SEQUENCE</scope>
    <source>
        <strain evidence="10">SIG18</strain>
    </source>
</reference>
<dbReference type="Pfam" id="PF12804">
    <property type="entry name" value="NTP_transf_3"/>
    <property type="match status" value="1"/>
</dbReference>
<sequence length="209" mass="24199">MSNDTENSENIKSCIILCGGKSSRMGQDKGSMIIQDKPMIKHILTTLNHQINEVIIVLNDRKRIEKYSEFINPQDYTYKITFVEDKIKDKGPMPGIMTGLYEISSDYALILPCDSPYVSKNYINTIFEEIDKDYQAVVPYHDEENKLKTSEPLHSIYNKSIIPEIENLISNDILHIKGLIEKIDTKFVLIDNKKIEKKEFRNLNRPQDV</sequence>
<dbReference type="GO" id="GO:0005525">
    <property type="term" value="F:GTP binding"/>
    <property type="evidence" value="ECO:0007669"/>
    <property type="project" value="UniProtKB-UniRule"/>
</dbReference>
<dbReference type="SUPFAM" id="SSF53448">
    <property type="entry name" value="Nucleotide-diphospho-sugar transferases"/>
    <property type="match status" value="1"/>
</dbReference>
<feature type="domain" description="MobA-like NTP transferase" evidence="9">
    <location>
        <begin position="14"/>
        <end position="171"/>
    </location>
</feature>
<keyword evidence="5 8" id="KW-0460">Magnesium</keyword>
<comment type="domain">
    <text evidence="8">The N-terminal domain determines nucleotide recognition and specific binding, while the C-terminal domain determines the specific binding to the target protein.</text>
</comment>
<evidence type="ECO:0000256" key="5">
    <source>
        <dbReference type="ARBA" id="ARBA00022842"/>
    </source>
</evidence>
<dbReference type="Gene3D" id="3.90.550.10">
    <property type="entry name" value="Spore Coat Polysaccharide Biosynthesis Protein SpsA, Chain A"/>
    <property type="match status" value="1"/>
</dbReference>
<dbReference type="GO" id="GO:0006777">
    <property type="term" value="P:Mo-molybdopterin cofactor biosynthetic process"/>
    <property type="evidence" value="ECO:0007669"/>
    <property type="project" value="UniProtKB-KW"/>
</dbReference>
<keyword evidence="6 8" id="KW-0342">GTP-binding</keyword>
<feature type="binding site" evidence="8">
    <location>
        <begin position="17"/>
        <end position="19"/>
    </location>
    <ligand>
        <name>GTP</name>
        <dbReference type="ChEBI" id="CHEBI:37565"/>
    </ligand>
</feature>
<dbReference type="GO" id="GO:0005737">
    <property type="term" value="C:cytoplasm"/>
    <property type="evidence" value="ECO:0007669"/>
    <property type="project" value="UniProtKB-SubCell"/>
</dbReference>
<evidence type="ECO:0000313" key="10">
    <source>
        <dbReference type="EMBL" id="MBE6501299.1"/>
    </source>
</evidence>
<keyword evidence="2 8" id="KW-0808">Transferase</keyword>
<dbReference type="EMBL" id="SUTK01000007">
    <property type="protein sequence ID" value="MBE6501299.1"/>
    <property type="molecule type" value="Genomic_DNA"/>
</dbReference>
<dbReference type="EC" id="2.7.7.77" evidence="8"/>
<keyword evidence="10" id="KW-0548">Nucleotidyltransferase</keyword>
<comment type="subcellular location">
    <subcellularLocation>
        <location evidence="8">Cytoplasm</location>
    </subcellularLocation>
</comment>
<evidence type="ECO:0000313" key="11">
    <source>
        <dbReference type="Proteomes" id="UP000783037"/>
    </source>
</evidence>
<evidence type="ECO:0000256" key="1">
    <source>
        <dbReference type="ARBA" id="ARBA00022490"/>
    </source>
</evidence>
<comment type="caution">
    <text evidence="10">The sequence shown here is derived from an EMBL/GenBank/DDBJ whole genome shotgun (WGS) entry which is preliminary data.</text>
</comment>
<feature type="binding site" evidence="8">
    <location>
        <position position="114"/>
    </location>
    <ligand>
        <name>GTP</name>
        <dbReference type="ChEBI" id="CHEBI:37565"/>
    </ligand>
</feature>
<comment type="catalytic activity">
    <reaction evidence="8">
        <text>Mo-molybdopterin + GTP + H(+) = Mo-molybdopterin guanine dinucleotide + diphosphate</text>
        <dbReference type="Rhea" id="RHEA:34243"/>
        <dbReference type="ChEBI" id="CHEBI:15378"/>
        <dbReference type="ChEBI" id="CHEBI:33019"/>
        <dbReference type="ChEBI" id="CHEBI:37565"/>
        <dbReference type="ChEBI" id="CHEBI:71302"/>
        <dbReference type="ChEBI" id="CHEBI:71310"/>
        <dbReference type="EC" id="2.7.7.77"/>
    </reaction>
</comment>
<feature type="binding site" evidence="8">
    <location>
        <position position="85"/>
    </location>
    <ligand>
        <name>GTP</name>
        <dbReference type="ChEBI" id="CHEBI:37565"/>
    </ligand>
</feature>
<dbReference type="HAMAP" id="MF_00316">
    <property type="entry name" value="MobA"/>
    <property type="match status" value="1"/>
</dbReference>
<keyword evidence="7 8" id="KW-0501">Molybdenum cofactor biosynthesis</keyword>
<keyword evidence="1 8" id="KW-0963">Cytoplasm</keyword>
<feature type="binding site" evidence="8">
    <location>
        <position position="29"/>
    </location>
    <ligand>
        <name>GTP</name>
        <dbReference type="ChEBI" id="CHEBI:37565"/>
    </ligand>
</feature>
<evidence type="ECO:0000256" key="8">
    <source>
        <dbReference type="HAMAP-Rule" id="MF_00316"/>
    </source>
</evidence>
<dbReference type="InterPro" id="IPR029044">
    <property type="entry name" value="Nucleotide-diphossugar_trans"/>
</dbReference>
<dbReference type="CDD" id="cd02503">
    <property type="entry name" value="MobA"/>
    <property type="match status" value="1"/>
</dbReference>
<protein>
    <recommendedName>
        <fullName evidence="8">Probable molybdenum cofactor guanylyltransferase</fullName>
        <shortName evidence="8">MoCo guanylyltransferase</shortName>
        <ecNumber evidence="8">2.7.7.77</ecNumber>
    </recommendedName>
    <alternativeName>
        <fullName evidence="8">GTP:molybdopterin guanylyltransferase</fullName>
    </alternativeName>
    <alternativeName>
        <fullName evidence="8">Mo-MPT guanylyltransferase</fullName>
    </alternativeName>
    <alternativeName>
        <fullName evidence="8">Molybdopterin guanylyltransferase</fullName>
    </alternativeName>
    <alternativeName>
        <fullName evidence="8">Molybdopterin-guanine dinucleotide synthase</fullName>
        <shortName evidence="8">MGD synthase</shortName>
    </alternativeName>
</protein>
<evidence type="ECO:0000259" key="9">
    <source>
        <dbReference type="Pfam" id="PF12804"/>
    </source>
</evidence>
<evidence type="ECO:0000256" key="3">
    <source>
        <dbReference type="ARBA" id="ARBA00022723"/>
    </source>
</evidence>
<accession>A0A8T3V8Y0</accession>
<feature type="binding site" evidence="8">
    <location>
        <position position="114"/>
    </location>
    <ligand>
        <name>Mg(2+)</name>
        <dbReference type="ChEBI" id="CHEBI:18420"/>
    </ligand>
</feature>
<dbReference type="RefSeq" id="WP_303738415.1">
    <property type="nucleotide sequence ID" value="NZ_SUTK01000007.1"/>
</dbReference>
<keyword evidence="3 8" id="KW-0479">Metal-binding</keyword>
<evidence type="ECO:0000256" key="4">
    <source>
        <dbReference type="ARBA" id="ARBA00022741"/>
    </source>
</evidence>
<dbReference type="GO" id="GO:0061603">
    <property type="term" value="F:molybdenum cofactor guanylyltransferase activity"/>
    <property type="evidence" value="ECO:0007669"/>
    <property type="project" value="UniProtKB-EC"/>
</dbReference>
<dbReference type="Proteomes" id="UP000783037">
    <property type="component" value="Unassembled WGS sequence"/>
</dbReference>
<dbReference type="PANTHER" id="PTHR19136">
    <property type="entry name" value="MOLYBDENUM COFACTOR GUANYLYLTRANSFERASE"/>
    <property type="match status" value="1"/>
</dbReference>
<dbReference type="InterPro" id="IPR013482">
    <property type="entry name" value="Molybde_CF_guanTrfase"/>
</dbReference>
<name>A0A8T3V8Y0_9EURY</name>
<comment type="caution">
    <text evidence="8">Lacks conserved residue(s) required for the propagation of feature annotation.</text>
</comment>
<dbReference type="PANTHER" id="PTHR19136:SF81">
    <property type="entry name" value="MOLYBDENUM COFACTOR GUANYLYLTRANSFERASE"/>
    <property type="match status" value="1"/>
</dbReference>